<dbReference type="SUPFAM" id="SSF53927">
    <property type="entry name" value="Cytidine deaminase-like"/>
    <property type="match status" value="1"/>
</dbReference>
<accession>A0ABU3H4R2</accession>
<dbReference type="Gene3D" id="3.40.140.20">
    <property type="match status" value="2"/>
</dbReference>
<dbReference type="GO" id="GO:0003937">
    <property type="term" value="F:IMP cyclohydrolase activity"/>
    <property type="evidence" value="ECO:0007669"/>
    <property type="project" value="UniProtKB-EC"/>
</dbReference>
<dbReference type="EC" id="3.5.4.10" evidence="1"/>
<proteinExistence type="predicted"/>
<sequence length="392" mass="44005">MMKQKEIILKYGINPYQKPSRIFSETDQLPIEVLNGNPGYINFLDAIHSWQLVKELKISLKLPAAASFKHVSPAGSGVGLPLDENLKKAYFVENMELSPLAAAYARARGADRISSFGDWIALSDRVDESTALLIKKEVSDGIIASDYSAEALKILKEKRKGSFNIIKIDPDYEPDALDTRRIYGIVFEQHRNSLIPNTDLLHNIVTENKNLPDEAVRDLIISMITLKYTQSNSVCYALNGQVIGCGAGQQSRIHCTRLAGEKADLWFLRQHPAVLNLQFKEGVSRTEKDISIDQFLGNNTTAEEMKDWGDIFVDIPKRLTLEEKNDWLKNLSGVSLGSDAFFPQRDNIDRAQKSGVKYIVQPGGSIRDNRVINACNEYGMVMAFSDTRLFHH</sequence>
<dbReference type="InterPro" id="IPR016193">
    <property type="entry name" value="Cytidine_deaminase-like"/>
</dbReference>
<protein>
    <submittedName>
        <fullName evidence="1">Phosphoribosylaminoimidazolecarboxamide formyltransferase/IMP cyclohydrolase</fullName>
        <ecNumber evidence="1">2.1.2.3</ecNumber>
        <ecNumber evidence="1">3.5.4.10</ecNumber>
    </submittedName>
</protein>
<dbReference type="GO" id="GO:0004643">
    <property type="term" value="F:phosphoribosylaminoimidazolecarboxamide formyltransferase activity"/>
    <property type="evidence" value="ECO:0007669"/>
    <property type="project" value="UniProtKB-EC"/>
</dbReference>
<dbReference type="RefSeq" id="WP_198027810.1">
    <property type="nucleotide sequence ID" value="NZ_JAUSUY010000004.1"/>
</dbReference>
<dbReference type="InterPro" id="IPR024050">
    <property type="entry name" value="AICAR_Tfase_insert_dom_sf"/>
</dbReference>
<dbReference type="Proteomes" id="UP001248709">
    <property type="component" value="Unassembled WGS sequence"/>
</dbReference>
<comment type="caution">
    <text evidence="1">The sequence shown here is derived from an EMBL/GenBank/DDBJ whole genome shotgun (WGS) entry which is preliminary data.</text>
</comment>
<organism evidence="1 2">
    <name type="scientific">Paenibacillus forsythiae</name>
    <dbReference type="NCBI Taxonomy" id="365616"/>
    <lineage>
        <taxon>Bacteria</taxon>
        <taxon>Bacillati</taxon>
        <taxon>Bacillota</taxon>
        <taxon>Bacilli</taxon>
        <taxon>Bacillales</taxon>
        <taxon>Paenibacillaceae</taxon>
        <taxon>Paenibacillus</taxon>
    </lineage>
</organism>
<dbReference type="Gene3D" id="1.10.287.440">
    <property type="match status" value="1"/>
</dbReference>
<evidence type="ECO:0000313" key="2">
    <source>
        <dbReference type="Proteomes" id="UP001248709"/>
    </source>
</evidence>
<dbReference type="NCBIfam" id="NF005492">
    <property type="entry name" value="PRK07106.1"/>
    <property type="match status" value="1"/>
</dbReference>
<dbReference type="PANTHER" id="PTHR11692:SF0">
    <property type="entry name" value="BIFUNCTIONAL PURINE BIOSYNTHESIS PROTEIN ATIC"/>
    <property type="match status" value="1"/>
</dbReference>
<keyword evidence="1" id="KW-0378">Hydrolase</keyword>
<keyword evidence="2" id="KW-1185">Reference proteome</keyword>
<dbReference type="Pfam" id="PF01808">
    <property type="entry name" value="AICARFT_IMPCHas"/>
    <property type="match status" value="1"/>
</dbReference>
<keyword evidence="1" id="KW-0808">Transferase</keyword>
<dbReference type="EC" id="2.1.2.3" evidence="1"/>
<evidence type="ECO:0000313" key="1">
    <source>
        <dbReference type="EMBL" id="MDT3425812.1"/>
    </source>
</evidence>
<gene>
    <name evidence="1" type="ORF">J2Z22_001331</name>
</gene>
<dbReference type="InterPro" id="IPR024051">
    <property type="entry name" value="AICAR_Tfase_dup_dom_sf"/>
</dbReference>
<name>A0ABU3H4R2_9BACL</name>
<dbReference type="EMBL" id="JAUSUY010000004">
    <property type="protein sequence ID" value="MDT3425812.1"/>
    <property type="molecule type" value="Genomic_DNA"/>
</dbReference>
<dbReference type="PANTHER" id="PTHR11692">
    <property type="entry name" value="BIFUNCTIONAL PURINE BIOSYNTHESIS PROTEIN PURH"/>
    <property type="match status" value="1"/>
</dbReference>
<dbReference type="SMART" id="SM00798">
    <property type="entry name" value="AICARFT_IMPCHas"/>
    <property type="match status" value="1"/>
</dbReference>
<dbReference type="InterPro" id="IPR002695">
    <property type="entry name" value="PurH-like"/>
</dbReference>
<reference evidence="1 2" key="1">
    <citation type="submission" date="2023-07" db="EMBL/GenBank/DDBJ databases">
        <title>Genomic Encyclopedia of Type Strains, Phase IV (KMG-IV): sequencing the most valuable type-strain genomes for metagenomic binning, comparative biology and taxonomic classification.</title>
        <authorList>
            <person name="Goeker M."/>
        </authorList>
    </citation>
    <scope>NUCLEOTIDE SEQUENCE [LARGE SCALE GENOMIC DNA]</scope>
    <source>
        <strain evidence="1 2">T98</strain>
    </source>
</reference>